<dbReference type="GO" id="GO:2000143">
    <property type="term" value="P:negative regulation of DNA-templated transcription initiation"/>
    <property type="evidence" value="ECO:0007669"/>
    <property type="project" value="TreeGrafter"/>
</dbReference>
<evidence type="ECO:0000256" key="3">
    <source>
        <dbReference type="ARBA" id="ARBA00022737"/>
    </source>
</evidence>
<name>A0A967EVF9_9PROT</name>
<proteinExistence type="inferred from homology"/>
<dbReference type="Pfam" id="PF02381">
    <property type="entry name" value="MraZ"/>
    <property type="match status" value="1"/>
</dbReference>
<dbReference type="PROSITE" id="PS51740">
    <property type="entry name" value="SPOVT_ABRB"/>
    <property type="match status" value="2"/>
</dbReference>
<dbReference type="InterPro" id="IPR035642">
    <property type="entry name" value="MraZ_N"/>
</dbReference>
<dbReference type="Gene3D" id="3.40.1550.20">
    <property type="entry name" value="Transcriptional regulator MraZ domain"/>
    <property type="match status" value="1"/>
</dbReference>
<feature type="domain" description="SpoVT-AbrB" evidence="9">
    <location>
        <begin position="7"/>
        <end position="54"/>
    </location>
</feature>
<keyword evidence="11" id="KW-1185">Reference proteome</keyword>
<dbReference type="GO" id="GO:0000976">
    <property type="term" value="F:transcription cis-regulatory region binding"/>
    <property type="evidence" value="ECO:0007669"/>
    <property type="project" value="TreeGrafter"/>
</dbReference>
<keyword evidence="4 7" id="KW-0805">Transcription regulation</keyword>
<evidence type="ECO:0000256" key="7">
    <source>
        <dbReference type="HAMAP-Rule" id="MF_01008"/>
    </source>
</evidence>
<dbReference type="GO" id="GO:0009295">
    <property type="term" value="C:nucleoid"/>
    <property type="evidence" value="ECO:0007669"/>
    <property type="project" value="UniProtKB-SubCell"/>
</dbReference>
<feature type="region of interest" description="Disordered" evidence="8">
    <location>
        <begin position="133"/>
        <end position="153"/>
    </location>
</feature>
<comment type="subunit">
    <text evidence="7">Forms oligomers.</text>
</comment>
<evidence type="ECO:0000256" key="5">
    <source>
        <dbReference type="ARBA" id="ARBA00023125"/>
    </source>
</evidence>
<dbReference type="CDD" id="cd16320">
    <property type="entry name" value="MraZ_N"/>
    <property type="match status" value="1"/>
</dbReference>
<keyword evidence="5 7" id="KW-0238">DNA-binding</keyword>
<evidence type="ECO:0000313" key="11">
    <source>
        <dbReference type="Proteomes" id="UP000761264"/>
    </source>
</evidence>
<dbReference type="SUPFAM" id="SSF89447">
    <property type="entry name" value="AbrB/MazE/MraZ-like"/>
    <property type="match status" value="1"/>
</dbReference>
<dbReference type="InterPro" id="IPR020603">
    <property type="entry name" value="MraZ_dom"/>
</dbReference>
<accession>A0A967EVF9</accession>
<keyword evidence="6 7" id="KW-0804">Transcription</keyword>
<organism evidence="10 11">
    <name type="scientific">Pelagibius litoralis</name>
    <dbReference type="NCBI Taxonomy" id="374515"/>
    <lineage>
        <taxon>Bacteria</taxon>
        <taxon>Pseudomonadati</taxon>
        <taxon>Pseudomonadota</taxon>
        <taxon>Alphaproteobacteria</taxon>
        <taxon>Rhodospirillales</taxon>
        <taxon>Rhodovibrionaceae</taxon>
        <taxon>Pelagibius</taxon>
    </lineage>
</organism>
<comment type="subcellular location">
    <subcellularLocation>
        <location evidence="7">Cytoplasm</location>
        <location evidence="7">Nucleoid</location>
    </subcellularLocation>
</comment>
<dbReference type="CDD" id="cd16321">
    <property type="entry name" value="MraZ_C"/>
    <property type="match status" value="1"/>
</dbReference>
<dbReference type="InterPro" id="IPR037914">
    <property type="entry name" value="SpoVT-AbrB_sf"/>
</dbReference>
<reference evidence="10" key="1">
    <citation type="submission" date="2020-03" db="EMBL/GenBank/DDBJ databases">
        <title>Genome of Pelagibius litoralis DSM 21314T.</title>
        <authorList>
            <person name="Wang G."/>
        </authorList>
    </citation>
    <scope>NUCLEOTIDE SEQUENCE</scope>
    <source>
        <strain evidence="10">DSM 21314</strain>
    </source>
</reference>
<dbReference type="PANTHER" id="PTHR34701:SF1">
    <property type="entry name" value="TRANSCRIPTIONAL REGULATOR MRAZ"/>
    <property type="match status" value="1"/>
</dbReference>
<dbReference type="NCBIfam" id="NF001477">
    <property type="entry name" value="PRK00326.2-4"/>
    <property type="match status" value="1"/>
</dbReference>
<sequence length="153" mass="16869">MAVFIGTFENKVDQKGRVSVPAVFRQTLAGLSFNGIVAFRSHRADAIEGCGMDFMEQMIARVSEIDLFSETHDDLATTIFSDSQQLPFDGTGRIMLPQGFRDHAGITDRAAFVGMGQLFQIWHPDALERHKAEARDRARSQRLTIPTGGGGAR</sequence>
<dbReference type="InterPro" id="IPR003444">
    <property type="entry name" value="MraZ"/>
</dbReference>
<dbReference type="InterPro" id="IPR007159">
    <property type="entry name" value="SpoVT-AbrB_dom"/>
</dbReference>
<dbReference type="GO" id="GO:0005737">
    <property type="term" value="C:cytoplasm"/>
    <property type="evidence" value="ECO:0007669"/>
    <property type="project" value="UniProtKB-UniRule"/>
</dbReference>
<dbReference type="InterPro" id="IPR035644">
    <property type="entry name" value="MraZ_C"/>
</dbReference>
<gene>
    <name evidence="7 10" type="primary">mraZ</name>
    <name evidence="10" type="ORF">HBA54_08435</name>
</gene>
<evidence type="ECO:0000259" key="9">
    <source>
        <dbReference type="PROSITE" id="PS51740"/>
    </source>
</evidence>
<comment type="similarity">
    <text evidence="7">Belongs to the MraZ family.</text>
</comment>
<evidence type="ECO:0000256" key="8">
    <source>
        <dbReference type="SAM" id="MobiDB-lite"/>
    </source>
</evidence>
<feature type="domain" description="SpoVT-AbrB" evidence="9">
    <location>
        <begin position="83"/>
        <end position="126"/>
    </location>
</feature>
<dbReference type="GO" id="GO:0003700">
    <property type="term" value="F:DNA-binding transcription factor activity"/>
    <property type="evidence" value="ECO:0007669"/>
    <property type="project" value="UniProtKB-UniRule"/>
</dbReference>
<evidence type="ECO:0000313" key="10">
    <source>
        <dbReference type="EMBL" id="NIA68616.1"/>
    </source>
</evidence>
<keyword evidence="2 7" id="KW-0963">Cytoplasm</keyword>
<comment type="caution">
    <text evidence="10">The sequence shown here is derived from an EMBL/GenBank/DDBJ whole genome shotgun (WGS) entry which is preliminary data.</text>
</comment>
<dbReference type="Proteomes" id="UP000761264">
    <property type="component" value="Unassembled WGS sequence"/>
</dbReference>
<evidence type="ECO:0000256" key="2">
    <source>
        <dbReference type="ARBA" id="ARBA00022490"/>
    </source>
</evidence>
<dbReference type="AlphaFoldDB" id="A0A967EVF9"/>
<dbReference type="RefSeq" id="WP_167223387.1">
    <property type="nucleotide sequence ID" value="NZ_JAAQPH010000005.1"/>
</dbReference>
<dbReference type="InterPro" id="IPR038619">
    <property type="entry name" value="MraZ_sf"/>
</dbReference>
<protein>
    <recommendedName>
        <fullName evidence="1 7">Transcriptional regulator MraZ</fullName>
    </recommendedName>
</protein>
<keyword evidence="3" id="KW-0677">Repeat</keyword>
<dbReference type="PANTHER" id="PTHR34701">
    <property type="entry name" value="TRANSCRIPTIONAL REGULATOR MRAZ"/>
    <property type="match status" value="1"/>
</dbReference>
<evidence type="ECO:0000256" key="6">
    <source>
        <dbReference type="ARBA" id="ARBA00023163"/>
    </source>
</evidence>
<dbReference type="EMBL" id="JAAQPH010000005">
    <property type="protein sequence ID" value="NIA68616.1"/>
    <property type="molecule type" value="Genomic_DNA"/>
</dbReference>
<dbReference type="HAMAP" id="MF_01008">
    <property type="entry name" value="MraZ"/>
    <property type="match status" value="1"/>
</dbReference>
<evidence type="ECO:0000256" key="1">
    <source>
        <dbReference type="ARBA" id="ARBA00013860"/>
    </source>
</evidence>
<evidence type="ECO:0000256" key="4">
    <source>
        <dbReference type="ARBA" id="ARBA00023015"/>
    </source>
</evidence>